<accession>A0A3D2X6K6</accession>
<dbReference type="Pfam" id="PF07523">
    <property type="entry name" value="Big_3"/>
    <property type="match status" value="1"/>
</dbReference>
<evidence type="ECO:0000313" key="2">
    <source>
        <dbReference type="EMBL" id="HCL02761.1"/>
    </source>
</evidence>
<evidence type="ECO:0000259" key="1">
    <source>
        <dbReference type="Pfam" id="PF07523"/>
    </source>
</evidence>
<dbReference type="AlphaFoldDB" id="A0A3D2X6K6"/>
<organism evidence="2 3">
    <name type="scientific">Lachnoclostridium phytofermentans</name>
    <dbReference type="NCBI Taxonomy" id="66219"/>
    <lineage>
        <taxon>Bacteria</taxon>
        <taxon>Bacillati</taxon>
        <taxon>Bacillota</taxon>
        <taxon>Clostridia</taxon>
        <taxon>Lachnospirales</taxon>
        <taxon>Lachnospiraceae</taxon>
    </lineage>
</organism>
<proteinExistence type="predicted"/>
<dbReference type="Gene3D" id="2.60.40.3630">
    <property type="match status" value="1"/>
</dbReference>
<comment type="caution">
    <text evidence="2">The sequence shown here is derived from an EMBL/GenBank/DDBJ whole genome shotgun (WGS) entry which is preliminary data.</text>
</comment>
<protein>
    <recommendedName>
        <fullName evidence="1">Ig-like domain-containing protein</fullName>
    </recommendedName>
</protein>
<reference evidence="2 3" key="1">
    <citation type="journal article" date="2018" name="Nat. Biotechnol.">
        <title>A standardized bacterial taxonomy based on genome phylogeny substantially revises the tree of life.</title>
        <authorList>
            <person name="Parks D.H."/>
            <person name="Chuvochina M."/>
            <person name="Waite D.W."/>
            <person name="Rinke C."/>
            <person name="Skarshewski A."/>
            <person name="Chaumeil P.A."/>
            <person name="Hugenholtz P."/>
        </authorList>
    </citation>
    <scope>NUCLEOTIDE SEQUENCE [LARGE SCALE GENOMIC DNA]</scope>
    <source>
        <strain evidence="2">UBA11728</strain>
    </source>
</reference>
<feature type="domain" description="Ig-like" evidence="1">
    <location>
        <begin position="61"/>
        <end position="120"/>
    </location>
</feature>
<evidence type="ECO:0000313" key="3">
    <source>
        <dbReference type="Proteomes" id="UP000262969"/>
    </source>
</evidence>
<sequence length="485" mass="52567">MFEKRIGKSKVVRRIACFSTAFLLGITNVGGTLDLHSIETAYADTVTEPKVVSLVAYYTGTSVLVGDNIEPEKLKVTAYYEDGTSSEVKGYTLATTKVTQVGSNECIVIYKGKVAKFYITGKTLSSFRAYYYGSTVSVGNSVDPRKITATAVYSDGTIENVEDFNIVNKVITSTGNNTITLTYKGLTYNITVYGTSPKELLTLYATYTGESVMIGGGVDPRKLEVTAVYKDGSTETINNYSLSPEIITKIGVQLVVASYHGLSAPFQVTGAQKDIVSLKATYKGDPVGVGYSVRKSDVEVIATYSDGTKQQITDFRLSSPTITYEGYHIVIAEAGGASSEFIVQGVAAQNITFSNALKFDIVNGKYKGKVDVNLPKNLNASLFTGESLPASSVSRLLSRMVSKSEFIAFEIGIKDDDDSDSVIDEFPLIMRVTIPDGFNVKDCEIYYTPNRKSIIGKMSTDITGAKTLQCTIYSPGTYILSYSKK</sequence>
<gene>
    <name evidence="2" type="ORF">DHW61_10185</name>
</gene>
<dbReference type="EMBL" id="DPVV01000336">
    <property type="protein sequence ID" value="HCL02761.1"/>
    <property type="molecule type" value="Genomic_DNA"/>
</dbReference>
<dbReference type="Proteomes" id="UP000262969">
    <property type="component" value="Unassembled WGS sequence"/>
</dbReference>
<dbReference type="InterPro" id="IPR022038">
    <property type="entry name" value="Ig-like_bact"/>
</dbReference>
<name>A0A3D2X6K6_9FIRM</name>